<dbReference type="Proteomes" id="UP000314294">
    <property type="component" value="Unassembled WGS sequence"/>
</dbReference>
<feature type="region of interest" description="Disordered" evidence="1">
    <location>
        <begin position="27"/>
        <end position="60"/>
    </location>
</feature>
<reference evidence="2 3" key="1">
    <citation type="submission" date="2019-03" db="EMBL/GenBank/DDBJ databases">
        <title>First draft genome of Liparis tanakae, snailfish: a comprehensive survey of snailfish specific genes.</title>
        <authorList>
            <person name="Kim W."/>
            <person name="Song I."/>
            <person name="Jeong J.-H."/>
            <person name="Kim D."/>
            <person name="Kim S."/>
            <person name="Ryu S."/>
            <person name="Song J.Y."/>
            <person name="Lee S.K."/>
        </authorList>
    </citation>
    <scope>NUCLEOTIDE SEQUENCE [LARGE SCALE GENOMIC DNA]</scope>
    <source>
        <tissue evidence="2">Muscle</tissue>
    </source>
</reference>
<dbReference type="AlphaFoldDB" id="A0A4Z2F3N5"/>
<gene>
    <name evidence="2" type="ORF">EYF80_054170</name>
</gene>
<sequence>MQIEEQMELVSYLEFPVSSAGVGAPCAVGRRRRRSAAPSCRREPPSPEVSKVFPAEEHEEPNSALAVYPLAGGTSLTPLTLREAEQLPLIKRRIAQRGEGKQPSGRTETLSGKN</sequence>
<feature type="region of interest" description="Disordered" evidence="1">
    <location>
        <begin position="93"/>
        <end position="114"/>
    </location>
</feature>
<evidence type="ECO:0000313" key="3">
    <source>
        <dbReference type="Proteomes" id="UP000314294"/>
    </source>
</evidence>
<organism evidence="2 3">
    <name type="scientific">Liparis tanakae</name>
    <name type="common">Tanaka's snailfish</name>
    <dbReference type="NCBI Taxonomy" id="230148"/>
    <lineage>
        <taxon>Eukaryota</taxon>
        <taxon>Metazoa</taxon>
        <taxon>Chordata</taxon>
        <taxon>Craniata</taxon>
        <taxon>Vertebrata</taxon>
        <taxon>Euteleostomi</taxon>
        <taxon>Actinopterygii</taxon>
        <taxon>Neopterygii</taxon>
        <taxon>Teleostei</taxon>
        <taxon>Neoteleostei</taxon>
        <taxon>Acanthomorphata</taxon>
        <taxon>Eupercaria</taxon>
        <taxon>Perciformes</taxon>
        <taxon>Cottioidei</taxon>
        <taxon>Cottales</taxon>
        <taxon>Liparidae</taxon>
        <taxon>Liparis</taxon>
    </lineage>
</organism>
<evidence type="ECO:0000313" key="2">
    <source>
        <dbReference type="EMBL" id="TNN35668.1"/>
    </source>
</evidence>
<dbReference type="EMBL" id="SRLO01001730">
    <property type="protein sequence ID" value="TNN35668.1"/>
    <property type="molecule type" value="Genomic_DNA"/>
</dbReference>
<protein>
    <submittedName>
        <fullName evidence="2">Uncharacterized protein</fullName>
    </submittedName>
</protein>
<keyword evidence="3" id="KW-1185">Reference proteome</keyword>
<name>A0A4Z2F3N5_9TELE</name>
<feature type="compositionally biased region" description="Polar residues" evidence="1">
    <location>
        <begin position="104"/>
        <end position="114"/>
    </location>
</feature>
<proteinExistence type="predicted"/>
<evidence type="ECO:0000256" key="1">
    <source>
        <dbReference type="SAM" id="MobiDB-lite"/>
    </source>
</evidence>
<accession>A0A4Z2F3N5</accession>
<comment type="caution">
    <text evidence="2">The sequence shown here is derived from an EMBL/GenBank/DDBJ whole genome shotgun (WGS) entry which is preliminary data.</text>
</comment>